<protein>
    <recommendedName>
        <fullName evidence="3">GAF domain-containing protein</fullName>
    </recommendedName>
</protein>
<evidence type="ECO:0000313" key="1">
    <source>
        <dbReference type="EMBL" id="KAB7759286.1"/>
    </source>
</evidence>
<evidence type="ECO:0008006" key="3">
    <source>
        <dbReference type="Google" id="ProtNLM"/>
    </source>
</evidence>
<reference evidence="1 2" key="1">
    <citation type="submission" date="2012-10" db="EMBL/GenBank/DDBJ databases">
        <title>The draft sequence of the Mycobacterium pheli genome.</title>
        <authorList>
            <person name="Pettersson B.M.F."/>
            <person name="Das S."/>
            <person name="Dasgupta S."/>
            <person name="Bhattacharya A."/>
            <person name="Kirsebom L.A."/>
        </authorList>
    </citation>
    <scope>NUCLEOTIDE SEQUENCE [LARGE SCALE GENOMIC DNA]</scope>
    <source>
        <strain evidence="1 2">CCUG 21000</strain>
    </source>
</reference>
<dbReference type="RefSeq" id="WP_152275455.1">
    <property type="nucleotide sequence ID" value="NZ_ANBP01000002.1"/>
</dbReference>
<dbReference type="EMBL" id="ANBP01000002">
    <property type="protein sequence ID" value="KAB7759286.1"/>
    <property type="molecule type" value="Genomic_DNA"/>
</dbReference>
<evidence type="ECO:0000313" key="2">
    <source>
        <dbReference type="Proteomes" id="UP000325690"/>
    </source>
</evidence>
<gene>
    <name evidence="1" type="ORF">MPHL21000_03460</name>
</gene>
<proteinExistence type="predicted"/>
<comment type="caution">
    <text evidence="1">The sequence shown here is derived from an EMBL/GenBank/DDBJ whole genome shotgun (WGS) entry which is preliminary data.</text>
</comment>
<organism evidence="1 2">
    <name type="scientific">Mycolicibacterium phlei DSM 43239 = CCUG 21000</name>
    <dbReference type="NCBI Taxonomy" id="1226750"/>
    <lineage>
        <taxon>Bacteria</taxon>
        <taxon>Bacillati</taxon>
        <taxon>Actinomycetota</taxon>
        <taxon>Actinomycetes</taxon>
        <taxon>Mycobacteriales</taxon>
        <taxon>Mycobacteriaceae</taxon>
        <taxon>Mycolicibacterium</taxon>
    </lineage>
</organism>
<dbReference type="Proteomes" id="UP000325690">
    <property type="component" value="Unassembled WGS sequence"/>
</dbReference>
<name>A0A5N5VC13_MYCPH</name>
<sequence>MAEVYRAPMRSRRDGLDPQAALERALGRGLVGFGEAGVDGPAALERLARRVERFAAVPDGSFVWTRDTDGRYRLGGGGGGYRHRVGQRFAAVPEGSFVGARDPAGRYRLGRVDGPYRYDDDPAAVDVDLVHVRPCVWVADAVSEADVPAAVVATFGRGGRNFQRTHDPDVGAQTARLWATLGKRG</sequence>
<keyword evidence="2" id="KW-1185">Reference proteome</keyword>
<accession>A0A5N5VC13</accession>
<dbReference type="AlphaFoldDB" id="A0A5N5VC13"/>